<dbReference type="Proteomes" id="UP000719267">
    <property type="component" value="Unassembled WGS sequence"/>
</dbReference>
<organism evidence="1 2">
    <name type="scientific">Mesonia aestuariivivens</name>
    <dbReference type="NCBI Taxonomy" id="2796128"/>
    <lineage>
        <taxon>Bacteria</taxon>
        <taxon>Pseudomonadati</taxon>
        <taxon>Bacteroidota</taxon>
        <taxon>Flavobacteriia</taxon>
        <taxon>Flavobacteriales</taxon>
        <taxon>Flavobacteriaceae</taxon>
        <taxon>Mesonia</taxon>
    </lineage>
</organism>
<name>A0ABS6W0A0_9FLAO</name>
<dbReference type="EMBL" id="JAHWDF010000004">
    <property type="protein sequence ID" value="MBW2961272.1"/>
    <property type="molecule type" value="Genomic_DNA"/>
</dbReference>
<protein>
    <submittedName>
        <fullName evidence="1">Uncharacterized protein</fullName>
    </submittedName>
</protein>
<comment type="caution">
    <text evidence="1">The sequence shown here is derived from an EMBL/GenBank/DDBJ whole genome shotgun (WGS) entry which is preliminary data.</text>
</comment>
<keyword evidence="2" id="KW-1185">Reference proteome</keyword>
<evidence type="ECO:0000313" key="2">
    <source>
        <dbReference type="Proteomes" id="UP000719267"/>
    </source>
</evidence>
<sequence>MKNKPIISQENGETKIDINALLEFTRPKYYRNIHTGIEGQYMRAFYNRWGKALVVKTIEGREYFGPEKEFVEI</sequence>
<dbReference type="RefSeq" id="WP_219039552.1">
    <property type="nucleotide sequence ID" value="NZ_JAHWDF010000004.1"/>
</dbReference>
<accession>A0ABS6W0A0</accession>
<evidence type="ECO:0000313" key="1">
    <source>
        <dbReference type="EMBL" id="MBW2961272.1"/>
    </source>
</evidence>
<reference evidence="1 2" key="1">
    <citation type="submission" date="2021-07" db="EMBL/GenBank/DDBJ databases">
        <title>Mesonia aestuariivivens sp. nov., isolated from a tidal flat.</title>
        <authorList>
            <person name="Kim Y.-O."/>
            <person name="Yoon J.-H."/>
        </authorList>
    </citation>
    <scope>NUCLEOTIDE SEQUENCE [LARGE SCALE GENOMIC DNA]</scope>
    <source>
        <strain evidence="1 2">JHPTF-M18</strain>
    </source>
</reference>
<proteinExistence type="predicted"/>
<gene>
    <name evidence="1" type="ORF">KW502_05620</name>
</gene>